<evidence type="ECO:0000313" key="3">
    <source>
        <dbReference type="Proteomes" id="UP000565455"/>
    </source>
</evidence>
<proteinExistence type="predicted"/>
<name>A0ABR6D6A1_9HYPH</name>
<evidence type="ECO:0000313" key="2">
    <source>
        <dbReference type="EMBL" id="MBA9061523.1"/>
    </source>
</evidence>
<dbReference type="EMBL" id="JACJIM010000001">
    <property type="protein sequence ID" value="MBA9061523.1"/>
    <property type="molecule type" value="Genomic_DNA"/>
</dbReference>
<gene>
    <name evidence="2" type="ORF">GGQ91_000884</name>
</gene>
<accession>A0ABR6D6A1</accession>
<feature type="region of interest" description="Disordered" evidence="1">
    <location>
        <begin position="1"/>
        <end position="25"/>
    </location>
</feature>
<keyword evidence="3" id="KW-1185">Reference proteome</keyword>
<evidence type="ECO:0000256" key="1">
    <source>
        <dbReference type="SAM" id="MobiDB-lite"/>
    </source>
</evidence>
<dbReference type="Proteomes" id="UP000565455">
    <property type="component" value="Unassembled WGS sequence"/>
</dbReference>
<feature type="compositionally biased region" description="Basic and acidic residues" evidence="1">
    <location>
        <begin position="1"/>
        <end position="13"/>
    </location>
</feature>
<dbReference type="RefSeq" id="WP_182591443.1">
    <property type="nucleotide sequence ID" value="NZ_JACJIM010000001.1"/>
</dbReference>
<comment type="caution">
    <text evidence="2">The sequence shown here is derived from an EMBL/GenBank/DDBJ whole genome shotgun (WGS) entry which is preliminary data.</text>
</comment>
<dbReference type="GeneID" id="96602646"/>
<protein>
    <submittedName>
        <fullName evidence="2">Uncharacterized protein</fullName>
    </submittedName>
</protein>
<organism evidence="2 3">
    <name type="scientific">Methylobacterium fujisawaense</name>
    <dbReference type="NCBI Taxonomy" id="107400"/>
    <lineage>
        <taxon>Bacteria</taxon>
        <taxon>Pseudomonadati</taxon>
        <taxon>Pseudomonadota</taxon>
        <taxon>Alphaproteobacteria</taxon>
        <taxon>Hyphomicrobiales</taxon>
        <taxon>Methylobacteriaceae</taxon>
        <taxon>Methylobacterium</taxon>
    </lineage>
</organism>
<reference evidence="2 3" key="1">
    <citation type="submission" date="2020-08" db="EMBL/GenBank/DDBJ databases">
        <title>Genomic Encyclopedia of Type Strains, Phase IV (KMG-IV): sequencing the most valuable type-strain genomes for metagenomic binning, comparative biology and taxonomic classification.</title>
        <authorList>
            <person name="Goeker M."/>
        </authorList>
    </citation>
    <scope>NUCLEOTIDE SEQUENCE [LARGE SCALE GENOMIC DNA]</scope>
    <source>
        <strain evidence="2 3">DSM 5686</strain>
    </source>
</reference>
<sequence>MPLEDLPRHVETDDNRDDDPGAPIDDGLAEWPASDLDYIVYYDPGHESALDFAAIERELLAEIAPRHRVVRFERLHAATLRTWSPFPTRTVEEDFLRRSFGRGPVAGLTEALGPAALRRRQDYLTHHQARAESLVAMRCLAYIGRSVITSVKTLVPLAERPRWLRRPVDEILAPVCGRASGTAGDDLESPERPITNRDGLLLACDAFSVRRIVHPAVSTTPDTVDRMGRRDLRGWCGLDHEAVRARIQYELGEAEACFGRPFNPSAAAL</sequence>